<sequence length="439" mass="47460">MEVGRSSRRQLPAGGDNLSQASGGGGNRNVASMQGGGRGDVPQRPDWIRLSPASRSGPGTPPGRQREDDGSASGAQVERHGRQSWADARQALRQAGVDTITRGVQELHVDEGGDAAAEEPFNCDDVDDEEDCNSDELPDVRPLGRKARGGGASAKKGSTPSNQRNKRRDDDTGGSDGEGGHNFWSVGDTVALVRAKRDQDLYFASMGHNFGGMKTREWRWEDVRQRLVKLGVQRKVVDCGKKWDNLMQQFKKVHKYQNLSGGKDYFKLASSARRSEGFSFVMDRSVFNEMEAMTKGDHTIHPKNLADTGAPGGVQMPAGAGAVGDDIGSEGGGEPVDEDQGSTKDSRFSGGSGAATGKRKNMRQQTFEVVTDVMEDHGTLMATTMDNASKRQCSMMLRQCQVLKSELELQRGHNAAADAANTMMCNALLEIEKAIRDRS</sequence>
<organism evidence="3 4">
    <name type="scientific">Chara braunii</name>
    <name type="common">Braun's stonewort</name>
    <dbReference type="NCBI Taxonomy" id="69332"/>
    <lineage>
        <taxon>Eukaryota</taxon>
        <taxon>Viridiplantae</taxon>
        <taxon>Streptophyta</taxon>
        <taxon>Charophyceae</taxon>
        <taxon>Charales</taxon>
        <taxon>Characeae</taxon>
        <taxon>Chara</taxon>
    </lineage>
</organism>
<dbReference type="PANTHER" id="PTHR33492">
    <property type="entry name" value="OSJNBA0043A12.37 PROTEIN-RELATED"/>
    <property type="match status" value="1"/>
</dbReference>
<dbReference type="Pfam" id="PF13837">
    <property type="entry name" value="Myb_DNA-bind_4"/>
    <property type="match status" value="1"/>
</dbReference>
<feature type="region of interest" description="Disordered" evidence="1">
    <location>
        <begin position="1"/>
        <end position="90"/>
    </location>
</feature>
<protein>
    <recommendedName>
        <fullName evidence="2">Myb/SANT-like DNA-binding domain-containing protein</fullName>
    </recommendedName>
</protein>
<comment type="caution">
    <text evidence="3">The sequence shown here is derived from an EMBL/GenBank/DDBJ whole genome shotgun (WGS) entry which is preliminary data.</text>
</comment>
<evidence type="ECO:0000259" key="2">
    <source>
        <dbReference type="Pfam" id="PF13837"/>
    </source>
</evidence>
<dbReference type="InterPro" id="IPR044822">
    <property type="entry name" value="Myb_DNA-bind_4"/>
</dbReference>
<dbReference type="PANTHER" id="PTHR33492:SF4">
    <property type="entry name" value="OS02G0174300 PROTEIN"/>
    <property type="match status" value="1"/>
</dbReference>
<dbReference type="OrthoDB" id="6723674at2759"/>
<dbReference type="Gramene" id="GBG65485">
    <property type="protein sequence ID" value="GBG65485"/>
    <property type="gene ID" value="CBR_g51080"/>
</dbReference>
<feature type="domain" description="Myb/SANT-like DNA-binding" evidence="2">
    <location>
        <begin position="182"/>
        <end position="262"/>
    </location>
</feature>
<gene>
    <name evidence="3" type="ORF">CBR_g51080</name>
</gene>
<dbReference type="Gene3D" id="1.10.10.60">
    <property type="entry name" value="Homeodomain-like"/>
    <property type="match status" value="1"/>
</dbReference>
<evidence type="ECO:0000256" key="1">
    <source>
        <dbReference type="SAM" id="MobiDB-lite"/>
    </source>
</evidence>
<feature type="compositionally biased region" description="Acidic residues" evidence="1">
    <location>
        <begin position="112"/>
        <end position="137"/>
    </location>
</feature>
<dbReference type="OMA" id="YMESTGH"/>
<feature type="region of interest" description="Disordered" evidence="1">
    <location>
        <begin position="318"/>
        <end position="363"/>
    </location>
</feature>
<reference evidence="3 4" key="1">
    <citation type="journal article" date="2018" name="Cell">
        <title>The Chara Genome: Secondary Complexity and Implications for Plant Terrestrialization.</title>
        <authorList>
            <person name="Nishiyama T."/>
            <person name="Sakayama H."/>
            <person name="Vries J.D."/>
            <person name="Buschmann H."/>
            <person name="Saint-Marcoux D."/>
            <person name="Ullrich K.K."/>
            <person name="Haas F.B."/>
            <person name="Vanderstraeten L."/>
            <person name="Becker D."/>
            <person name="Lang D."/>
            <person name="Vosolsobe S."/>
            <person name="Rombauts S."/>
            <person name="Wilhelmsson P.K.I."/>
            <person name="Janitza P."/>
            <person name="Kern R."/>
            <person name="Heyl A."/>
            <person name="Rumpler F."/>
            <person name="Villalobos L.I.A.C."/>
            <person name="Clay J.M."/>
            <person name="Skokan R."/>
            <person name="Toyoda A."/>
            <person name="Suzuki Y."/>
            <person name="Kagoshima H."/>
            <person name="Schijlen E."/>
            <person name="Tajeshwar N."/>
            <person name="Catarino B."/>
            <person name="Hetherington A.J."/>
            <person name="Saltykova A."/>
            <person name="Bonnot C."/>
            <person name="Breuninger H."/>
            <person name="Symeonidi A."/>
            <person name="Radhakrishnan G.V."/>
            <person name="Van Nieuwerburgh F."/>
            <person name="Deforce D."/>
            <person name="Chang C."/>
            <person name="Karol K.G."/>
            <person name="Hedrich R."/>
            <person name="Ulvskov P."/>
            <person name="Glockner G."/>
            <person name="Delwiche C.F."/>
            <person name="Petrasek J."/>
            <person name="Van de Peer Y."/>
            <person name="Friml J."/>
            <person name="Beilby M."/>
            <person name="Dolan L."/>
            <person name="Kohara Y."/>
            <person name="Sugano S."/>
            <person name="Fujiyama A."/>
            <person name="Delaux P.-M."/>
            <person name="Quint M."/>
            <person name="TheiBen G."/>
            <person name="Hagemann M."/>
            <person name="Harholt J."/>
            <person name="Dunand C."/>
            <person name="Zachgo S."/>
            <person name="Langdale J."/>
            <person name="Maumus F."/>
            <person name="Straeten D.V.D."/>
            <person name="Gould S.B."/>
            <person name="Rensing S.A."/>
        </authorList>
    </citation>
    <scope>NUCLEOTIDE SEQUENCE [LARGE SCALE GENOMIC DNA]</scope>
    <source>
        <strain evidence="3 4">S276</strain>
    </source>
</reference>
<dbReference type="Proteomes" id="UP000265515">
    <property type="component" value="Unassembled WGS sequence"/>
</dbReference>
<evidence type="ECO:0000313" key="3">
    <source>
        <dbReference type="EMBL" id="GBG65485.1"/>
    </source>
</evidence>
<accession>A0A388K609</accession>
<name>A0A388K609_CHABU</name>
<feature type="region of interest" description="Disordered" evidence="1">
    <location>
        <begin position="103"/>
        <end position="181"/>
    </location>
</feature>
<dbReference type="EMBL" id="BFEA01000062">
    <property type="protein sequence ID" value="GBG65485.1"/>
    <property type="molecule type" value="Genomic_DNA"/>
</dbReference>
<keyword evidence="4" id="KW-1185">Reference proteome</keyword>
<proteinExistence type="predicted"/>
<evidence type="ECO:0000313" key="4">
    <source>
        <dbReference type="Proteomes" id="UP000265515"/>
    </source>
</evidence>
<dbReference type="AlphaFoldDB" id="A0A388K609"/>